<dbReference type="AlphaFoldDB" id="A0A1Q2KYC9"/>
<dbReference type="OrthoDB" id="2870689at2"/>
<evidence type="ECO:0000313" key="1">
    <source>
        <dbReference type="EMBL" id="AQQ53218.1"/>
    </source>
</evidence>
<evidence type="ECO:0000313" key="2">
    <source>
        <dbReference type="Proteomes" id="UP000188184"/>
    </source>
</evidence>
<proteinExistence type="predicted"/>
<dbReference type="EMBL" id="CP019640">
    <property type="protein sequence ID" value="AQQ53218.1"/>
    <property type="molecule type" value="Genomic_DNA"/>
</dbReference>
<dbReference type="Proteomes" id="UP000188184">
    <property type="component" value="Chromosome"/>
</dbReference>
<name>A0A1Q2KYC9_9BACL</name>
<gene>
    <name evidence="1" type="ORF">B0X71_09090</name>
</gene>
<protein>
    <submittedName>
        <fullName evidence="1">Uncharacterized protein</fullName>
    </submittedName>
</protein>
<sequence>MFGKFRKIFKKELLEQEKNDLYVFIPETEINEKLKRNVVELERVAGELAKSLQIKYVKEFENQGKLNLRIWVSRDIDGDEEEDLTSERCLEKEYRSQIAIDYDGPKYDDDFYARTFGLWYYFGGYFKGSGTLYDLTKNDLEADIEEILKNLLKK</sequence>
<reference evidence="1 2" key="1">
    <citation type="submission" date="2017-02" db="EMBL/GenBank/DDBJ databases">
        <title>The complete genomic sequence of a novel cold adapted crude oil-degrading bacterium Planococcus qaidamina Y42.</title>
        <authorList>
            <person name="Yang R."/>
        </authorList>
    </citation>
    <scope>NUCLEOTIDE SEQUENCE [LARGE SCALE GENOMIC DNA]</scope>
    <source>
        <strain evidence="1 2">Y42</strain>
    </source>
</reference>
<dbReference type="RefSeq" id="WP_077589103.1">
    <property type="nucleotide sequence ID" value="NZ_CP019640.1"/>
</dbReference>
<dbReference type="KEGG" id="pmar:B0X71_09090"/>
<accession>A0A1Q2KYC9</accession>
<organism evidence="1 2">
    <name type="scientific">Planococcus lenghuensis</name>
    <dbReference type="NCBI Taxonomy" id="2213202"/>
    <lineage>
        <taxon>Bacteria</taxon>
        <taxon>Bacillati</taxon>
        <taxon>Bacillota</taxon>
        <taxon>Bacilli</taxon>
        <taxon>Bacillales</taxon>
        <taxon>Caryophanaceae</taxon>
        <taxon>Planococcus</taxon>
    </lineage>
</organism>
<keyword evidence="2" id="KW-1185">Reference proteome</keyword>